<name>K1SKI5_9ZZZZ</name>
<accession>K1SKI5</accession>
<dbReference type="SUPFAM" id="SSF56796">
    <property type="entry name" value="Dehydroquinate synthase-like"/>
    <property type="match status" value="1"/>
</dbReference>
<dbReference type="Gene3D" id="3.40.50.1970">
    <property type="match status" value="1"/>
</dbReference>
<evidence type="ECO:0000256" key="1">
    <source>
        <dbReference type="ARBA" id="ARBA00023002"/>
    </source>
</evidence>
<gene>
    <name evidence="3" type="ORF">OBE_10189</name>
</gene>
<proteinExistence type="predicted"/>
<feature type="non-terminal residue" evidence="3">
    <location>
        <position position="105"/>
    </location>
</feature>
<sequence>MLWELKKIWYRIYQKVFKVAMCFMDWSEPQLLEGAGSVLKLPEFIKSKGINKVLVVTDKGLMSLNLLDPLFKKLEEVGVEYVVYDGVQPNPTIPNIEECKDMYNQ</sequence>
<evidence type="ECO:0000313" key="3">
    <source>
        <dbReference type="EMBL" id="EKC58088.1"/>
    </source>
</evidence>
<dbReference type="Pfam" id="PF00465">
    <property type="entry name" value="Fe-ADH"/>
    <property type="match status" value="1"/>
</dbReference>
<keyword evidence="1" id="KW-0560">Oxidoreductase</keyword>
<feature type="domain" description="Alcohol dehydrogenase iron-type/glycerol dehydrogenase GldA" evidence="2">
    <location>
        <begin position="30"/>
        <end position="104"/>
    </location>
</feature>
<organism evidence="3">
    <name type="scientific">human gut metagenome</name>
    <dbReference type="NCBI Taxonomy" id="408170"/>
    <lineage>
        <taxon>unclassified sequences</taxon>
        <taxon>metagenomes</taxon>
        <taxon>organismal metagenomes</taxon>
    </lineage>
</organism>
<dbReference type="InterPro" id="IPR001670">
    <property type="entry name" value="ADH_Fe/GldA"/>
</dbReference>
<comment type="caution">
    <text evidence="3">The sequence shown here is derived from an EMBL/GenBank/DDBJ whole genome shotgun (WGS) entry which is preliminary data.</text>
</comment>
<dbReference type="EMBL" id="AJWZ01007022">
    <property type="protein sequence ID" value="EKC58088.1"/>
    <property type="molecule type" value="Genomic_DNA"/>
</dbReference>
<evidence type="ECO:0000259" key="2">
    <source>
        <dbReference type="Pfam" id="PF00465"/>
    </source>
</evidence>
<reference evidence="3" key="1">
    <citation type="journal article" date="2013" name="Environ. Microbiol.">
        <title>Microbiota from the distal guts of lean and obese adolescents exhibit partial functional redundancy besides clear differences in community structure.</title>
        <authorList>
            <person name="Ferrer M."/>
            <person name="Ruiz A."/>
            <person name="Lanza F."/>
            <person name="Haange S.B."/>
            <person name="Oberbach A."/>
            <person name="Till H."/>
            <person name="Bargiela R."/>
            <person name="Campoy C."/>
            <person name="Segura M.T."/>
            <person name="Richter M."/>
            <person name="von Bergen M."/>
            <person name="Seifert J."/>
            <person name="Suarez A."/>
        </authorList>
    </citation>
    <scope>NUCLEOTIDE SEQUENCE</scope>
</reference>
<dbReference type="GO" id="GO:0016491">
    <property type="term" value="F:oxidoreductase activity"/>
    <property type="evidence" value="ECO:0007669"/>
    <property type="project" value="UniProtKB-KW"/>
</dbReference>
<dbReference type="GO" id="GO:0046872">
    <property type="term" value="F:metal ion binding"/>
    <property type="evidence" value="ECO:0007669"/>
    <property type="project" value="InterPro"/>
</dbReference>
<protein>
    <submittedName>
        <fullName evidence="3">Iron-containing alcohol dehydrogenase</fullName>
    </submittedName>
</protein>
<dbReference type="AlphaFoldDB" id="K1SKI5"/>